<proteinExistence type="predicted"/>
<evidence type="ECO:0000313" key="2">
    <source>
        <dbReference type="EMBL" id="PQB05754.1"/>
    </source>
</evidence>
<evidence type="ECO:0008006" key="4">
    <source>
        <dbReference type="Google" id="ProtNLM"/>
    </source>
</evidence>
<keyword evidence="3" id="KW-1185">Reference proteome</keyword>
<keyword evidence="1" id="KW-0732">Signal</keyword>
<gene>
    <name evidence="2" type="ORF">BST85_13275</name>
</gene>
<evidence type="ECO:0000256" key="1">
    <source>
        <dbReference type="SAM" id="SignalP"/>
    </source>
</evidence>
<comment type="caution">
    <text evidence="2">The sequence shown here is derived from an EMBL/GenBank/DDBJ whole genome shotgun (WGS) entry which is preliminary data.</text>
</comment>
<organism evidence="2 3">
    <name type="scientific">Aureitalea marina</name>
    <dbReference type="NCBI Taxonomy" id="930804"/>
    <lineage>
        <taxon>Bacteria</taxon>
        <taxon>Pseudomonadati</taxon>
        <taxon>Bacteroidota</taxon>
        <taxon>Flavobacteriia</taxon>
        <taxon>Flavobacteriales</taxon>
        <taxon>Flavobacteriaceae</taxon>
        <taxon>Aureitalea</taxon>
    </lineage>
</organism>
<name>A0A2S7KT02_9FLAO</name>
<feature type="signal peptide" evidence="1">
    <location>
        <begin position="1"/>
        <end position="20"/>
    </location>
</feature>
<dbReference type="AlphaFoldDB" id="A0A2S7KT02"/>
<dbReference type="Proteomes" id="UP000239800">
    <property type="component" value="Unassembled WGS sequence"/>
</dbReference>
<dbReference type="RefSeq" id="WP_104813704.1">
    <property type="nucleotide sequence ID" value="NZ_MQUB01000001.1"/>
</dbReference>
<evidence type="ECO:0000313" key="3">
    <source>
        <dbReference type="Proteomes" id="UP000239800"/>
    </source>
</evidence>
<sequence>MKTKLFLLGIICLVTITTFAQTDTNELNFNFVKKGNGSPVVIFESGLGETLGVGKLFKTVFQKLLLP</sequence>
<accession>A0A2S7KT02</accession>
<reference evidence="2 3" key="1">
    <citation type="submission" date="2016-11" db="EMBL/GenBank/DDBJ databases">
        <title>Trade-off between light-utilization and light-protection in marine flavobacteria.</title>
        <authorList>
            <person name="Kumagai Y."/>
        </authorList>
    </citation>
    <scope>NUCLEOTIDE SEQUENCE [LARGE SCALE GENOMIC DNA]</scope>
    <source>
        <strain evidence="2 3">NBRC 107741</strain>
    </source>
</reference>
<protein>
    <recommendedName>
        <fullName evidence="4">Alpha/beta hydrolase</fullName>
    </recommendedName>
</protein>
<feature type="chain" id="PRO_5015572537" description="Alpha/beta hydrolase" evidence="1">
    <location>
        <begin position="21"/>
        <end position="67"/>
    </location>
</feature>
<dbReference type="EMBL" id="MQUB01000001">
    <property type="protein sequence ID" value="PQB05754.1"/>
    <property type="molecule type" value="Genomic_DNA"/>
</dbReference>